<protein>
    <submittedName>
        <fullName evidence="3">Uncharacterized protein</fullName>
    </submittedName>
</protein>
<feature type="transmembrane region" description="Helical" evidence="2">
    <location>
        <begin position="39"/>
        <end position="59"/>
    </location>
</feature>
<keyword evidence="4" id="KW-1185">Reference proteome</keyword>
<reference evidence="3 4" key="1">
    <citation type="submission" date="2018-02" db="EMBL/GenBank/DDBJ databases">
        <title>Genomic Encyclopedia of Archaeal and Bacterial Type Strains, Phase II (KMG-II): from individual species to whole genera.</title>
        <authorList>
            <person name="Goeker M."/>
        </authorList>
    </citation>
    <scope>NUCLEOTIDE SEQUENCE [LARGE SCALE GENOMIC DNA]</scope>
    <source>
        <strain evidence="3 4">YU 961-1</strain>
    </source>
</reference>
<sequence length="310" mass="33143">MRTEEFEELVRDAVIEHADRAPDPEATVRRVLRVRRRRPVLVAASALVVVTLVVGALAWRAAGGARTSVDLAAPPGRGWAVSWGLAWLPSGFVEDNRSVTVDGRTVSRNWVSGEARLSLRVSVVDGTETDHVEPGSDDQVDVNGRPGLRDGDDTRAKVVWFHDATTRFEVLASHLERPRDVVVRVARSVVPQPQDPLVVAAEFGTLPAGAGPVALGVGRTSAGPSTFLTAVLPGDGFLDVELTPAKPDLDGERVLVLGVPGTYSKEKGTLTVPANGRWLEVYAEGEISLPDLVAVAETVRIAPADARWAE</sequence>
<keyword evidence="2" id="KW-1133">Transmembrane helix</keyword>
<evidence type="ECO:0000313" key="3">
    <source>
        <dbReference type="EMBL" id="PPK69882.1"/>
    </source>
</evidence>
<gene>
    <name evidence="3" type="ORF">CLV40_103492</name>
</gene>
<evidence type="ECO:0000256" key="2">
    <source>
        <dbReference type="SAM" id="Phobius"/>
    </source>
</evidence>
<dbReference type="Proteomes" id="UP000239203">
    <property type="component" value="Unassembled WGS sequence"/>
</dbReference>
<name>A0A2S6GXB6_9PSEU</name>
<comment type="caution">
    <text evidence="3">The sequence shown here is derived from an EMBL/GenBank/DDBJ whole genome shotgun (WGS) entry which is preliminary data.</text>
</comment>
<feature type="region of interest" description="Disordered" evidence="1">
    <location>
        <begin position="129"/>
        <end position="148"/>
    </location>
</feature>
<evidence type="ECO:0000313" key="4">
    <source>
        <dbReference type="Proteomes" id="UP000239203"/>
    </source>
</evidence>
<dbReference type="OrthoDB" id="3296958at2"/>
<keyword evidence="2" id="KW-0472">Membrane</keyword>
<dbReference type="RefSeq" id="WP_104478265.1">
    <property type="nucleotide sequence ID" value="NZ_CP154825.1"/>
</dbReference>
<dbReference type="EMBL" id="PTIX01000003">
    <property type="protein sequence ID" value="PPK69882.1"/>
    <property type="molecule type" value="Genomic_DNA"/>
</dbReference>
<accession>A0A2S6GXB6</accession>
<keyword evidence="2" id="KW-0812">Transmembrane</keyword>
<organism evidence="3 4">
    <name type="scientific">Actinokineospora auranticolor</name>
    <dbReference type="NCBI Taxonomy" id="155976"/>
    <lineage>
        <taxon>Bacteria</taxon>
        <taxon>Bacillati</taxon>
        <taxon>Actinomycetota</taxon>
        <taxon>Actinomycetes</taxon>
        <taxon>Pseudonocardiales</taxon>
        <taxon>Pseudonocardiaceae</taxon>
        <taxon>Actinokineospora</taxon>
    </lineage>
</organism>
<evidence type="ECO:0000256" key="1">
    <source>
        <dbReference type="SAM" id="MobiDB-lite"/>
    </source>
</evidence>
<dbReference type="AlphaFoldDB" id="A0A2S6GXB6"/>
<proteinExistence type="predicted"/>